<accession>A0A2A9N9Y1</accession>
<name>A0A2A9N9Y1_9AGAR</name>
<proteinExistence type="predicted"/>
<dbReference type="InterPro" id="IPR000953">
    <property type="entry name" value="Chromo/chromo_shadow_dom"/>
</dbReference>
<dbReference type="Proteomes" id="UP000242287">
    <property type="component" value="Unassembled WGS sequence"/>
</dbReference>
<protein>
    <recommendedName>
        <fullName evidence="1">Chromo domain-containing protein</fullName>
    </recommendedName>
</protein>
<dbReference type="InterPro" id="IPR016197">
    <property type="entry name" value="Chromo-like_dom_sf"/>
</dbReference>
<dbReference type="PROSITE" id="PS50013">
    <property type="entry name" value="CHROMO_2"/>
    <property type="match status" value="1"/>
</dbReference>
<evidence type="ECO:0000313" key="3">
    <source>
        <dbReference type="Proteomes" id="UP000242287"/>
    </source>
</evidence>
<dbReference type="InterPro" id="IPR023780">
    <property type="entry name" value="Chromo_domain"/>
</dbReference>
<feature type="domain" description="Chromo" evidence="1">
    <location>
        <begin position="1"/>
        <end position="58"/>
    </location>
</feature>
<evidence type="ECO:0000313" key="2">
    <source>
        <dbReference type="EMBL" id="PFH47815.1"/>
    </source>
</evidence>
<reference evidence="2 3" key="1">
    <citation type="submission" date="2014-02" db="EMBL/GenBank/DDBJ databases">
        <title>Transposable element dynamics among asymbiotic and ectomycorrhizal Amanita fungi.</title>
        <authorList>
            <consortium name="DOE Joint Genome Institute"/>
            <person name="Hess J."/>
            <person name="Skrede I."/>
            <person name="Wolfe B."/>
            <person name="LaButti K."/>
            <person name="Ohm R.A."/>
            <person name="Grigoriev I.V."/>
            <person name="Pringle A."/>
        </authorList>
    </citation>
    <scope>NUCLEOTIDE SEQUENCE [LARGE SCALE GENOMIC DNA]</scope>
    <source>
        <strain evidence="2 3">SKay4041</strain>
    </source>
</reference>
<keyword evidence="3" id="KW-1185">Reference proteome</keyword>
<dbReference type="AlphaFoldDB" id="A0A2A9N9Y1"/>
<dbReference type="Gene3D" id="2.40.50.40">
    <property type="match status" value="1"/>
</dbReference>
<gene>
    <name evidence="2" type="ORF">AMATHDRAFT_99276</name>
</gene>
<sequence>RGGHLEYLVKWLGYPMEECTWQPSLLNKSFHEKHPAAPHPIALRQFEFKHYENHTEPRTPRKLFSWEDGKF</sequence>
<dbReference type="STRING" id="703135.A0A2A9N9Y1"/>
<organism evidence="2 3">
    <name type="scientific">Amanita thiersii Skay4041</name>
    <dbReference type="NCBI Taxonomy" id="703135"/>
    <lineage>
        <taxon>Eukaryota</taxon>
        <taxon>Fungi</taxon>
        <taxon>Dikarya</taxon>
        <taxon>Basidiomycota</taxon>
        <taxon>Agaricomycotina</taxon>
        <taxon>Agaricomycetes</taxon>
        <taxon>Agaricomycetidae</taxon>
        <taxon>Agaricales</taxon>
        <taxon>Pluteineae</taxon>
        <taxon>Amanitaceae</taxon>
        <taxon>Amanita</taxon>
    </lineage>
</organism>
<evidence type="ECO:0000259" key="1">
    <source>
        <dbReference type="PROSITE" id="PS50013"/>
    </source>
</evidence>
<dbReference type="GO" id="GO:0006338">
    <property type="term" value="P:chromatin remodeling"/>
    <property type="evidence" value="ECO:0007669"/>
    <property type="project" value="UniProtKB-ARBA"/>
</dbReference>
<feature type="non-terminal residue" evidence="2">
    <location>
        <position position="1"/>
    </location>
</feature>
<dbReference type="OrthoDB" id="436852at2759"/>
<feature type="non-terminal residue" evidence="2">
    <location>
        <position position="71"/>
    </location>
</feature>
<dbReference type="Pfam" id="PF00385">
    <property type="entry name" value="Chromo"/>
    <property type="match status" value="1"/>
</dbReference>
<dbReference type="EMBL" id="KZ302090">
    <property type="protein sequence ID" value="PFH47815.1"/>
    <property type="molecule type" value="Genomic_DNA"/>
</dbReference>
<dbReference type="SUPFAM" id="SSF54160">
    <property type="entry name" value="Chromo domain-like"/>
    <property type="match status" value="1"/>
</dbReference>